<dbReference type="InterPro" id="IPR050508">
    <property type="entry name" value="Methyltransf_Superfamily"/>
</dbReference>
<evidence type="ECO:0000313" key="3">
    <source>
        <dbReference type="Proteomes" id="UP000032309"/>
    </source>
</evidence>
<sequence length="262" mass="29922">MADTIEYHNPLGKSDYLSIQHLERYKFSVSRLKPGQRLLDIACGAGYGTALLLKHGCKAVGADYDEQAVADAQTRYKYGNFVRADVLDIPFKDESFDVVVSFETIEHVHDGNSFLSEVYRVLKPGGTFLCSTPNLRYTAHPPYHVKEYCPEEFYGLVEQRFSQVERYGQYFKPLDRASDLYHRHFHAFFVSLLEKTNIKKTSKCILRPAVRKGIENPACQSPGDLMIGQAFQENGNSYYRVRPFINTKRLRIMVVAAKKGTD</sequence>
<keyword evidence="2" id="KW-0808">Transferase</keyword>
<evidence type="ECO:0000259" key="1">
    <source>
        <dbReference type="Pfam" id="PF08241"/>
    </source>
</evidence>
<comment type="caution">
    <text evidence="2">The sequence shown here is derived from an EMBL/GenBank/DDBJ whole genome shotgun (WGS) entry which is preliminary data.</text>
</comment>
<dbReference type="Gene3D" id="3.40.50.150">
    <property type="entry name" value="Vaccinia Virus protein VP39"/>
    <property type="match status" value="1"/>
</dbReference>
<keyword evidence="3" id="KW-1185">Reference proteome</keyword>
<organism evidence="2 3">
    <name type="scientific">Candidatus Brocadia sinica JPN1</name>
    <dbReference type="NCBI Taxonomy" id="1197129"/>
    <lineage>
        <taxon>Bacteria</taxon>
        <taxon>Pseudomonadati</taxon>
        <taxon>Planctomycetota</taxon>
        <taxon>Candidatus Brocadiia</taxon>
        <taxon>Candidatus Brocadiales</taxon>
        <taxon>Candidatus Brocadiaceae</taxon>
        <taxon>Candidatus Brocadia</taxon>
    </lineage>
</organism>
<feature type="domain" description="Methyltransferase type 11" evidence="1">
    <location>
        <begin position="39"/>
        <end position="130"/>
    </location>
</feature>
<evidence type="ECO:0000313" key="2">
    <source>
        <dbReference type="EMBL" id="GAN32652.1"/>
    </source>
</evidence>
<dbReference type="PANTHER" id="PTHR42912:SF93">
    <property type="entry name" value="N6-ADENOSINE-METHYLTRANSFERASE TMT1A"/>
    <property type="match status" value="1"/>
</dbReference>
<name>A0ABQ0JV84_9BACT</name>
<dbReference type="InterPro" id="IPR029063">
    <property type="entry name" value="SAM-dependent_MTases_sf"/>
</dbReference>
<dbReference type="RefSeq" id="WP_052562787.1">
    <property type="nucleotide sequence ID" value="NZ_BAFN01000001.1"/>
</dbReference>
<dbReference type="PANTHER" id="PTHR42912">
    <property type="entry name" value="METHYLTRANSFERASE"/>
    <property type="match status" value="1"/>
</dbReference>
<reference evidence="3" key="1">
    <citation type="journal article" date="2015" name="Genome Announc.">
        <title>Draft Genome Sequence of an Anaerobic Ammonium-Oxidizing Bacterium, "Candidatus Brocadia sinica".</title>
        <authorList>
            <person name="Oshiki M."/>
            <person name="Shinyako-Hata K."/>
            <person name="Satoh H."/>
            <person name="Okabe S."/>
        </authorList>
    </citation>
    <scope>NUCLEOTIDE SEQUENCE [LARGE SCALE GENOMIC DNA]</scope>
    <source>
        <strain evidence="3">JPN1</strain>
    </source>
</reference>
<protein>
    <submittedName>
        <fullName evidence="2">SAM-dependent methyltransferases</fullName>
    </submittedName>
</protein>
<dbReference type="SUPFAM" id="SSF53335">
    <property type="entry name" value="S-adenosyl-L-methionine-dependent methyltransferases"/>
    <property type="match status" value="1"/>
</dbReference>
<dbReference type="CDD" id="cd02440">
    <property type="entry name" value="AdoMet_MTases"/>
    <property type="match status" value="1"/>
</dbReference>
<dbReference type="Proteomes" id="UP000032309">
    <property type="component" value="Unassembled WGS sequence"/>
</dbReference>
<dbReference type="Pfam" id="PF08241">
    <property type="entry name" value="Methyltransf_11"/>
    <property type="match status" value="1"/>
</dbReference>
<gene>
    <name evidence="2" type="ORF">BROSI_A1167</name>
</gene>
<keyword evidence="2" id="KW-0489">Methyltransferase</keyword>
<dbReference type="GO" id="GO:0032259">
    <property type="term" value="P:methylation"/>
    <property type="evidence" value="ECO:0007669"/>
    <property type="project" value="UniProtKB-KW"/>
</dbReference>
<dbReference type="InterPro" id="IPR013216">
    <property type="entry name" value="Methyltransf_11"/>
</dbReference>
<accession>A0ABQ0JV84</accession>
<proteinExistence type="predicted"/>
<dbReference type="GO" id="GO:0008168">
    <property type="term" value="F:methyltransferase activity"/>
    <property type="evidence" value="ECO:0007669"/>
    <property type="project" value="UniProtKB-KW"/>
</dbReference>
<dbReference type="EMBL" id="BAFN01000001">
    <property type="protein sequence ID" value="GAN32652.1"/>
    <property type="molecule type" value="Genomic_DNA"/>
</dbReference>